<protein>
    <submittedName>
        <fullName evidence="2">Uncharacterized protein</fullName>
    </submittedName>
</protein>
<dbReference type="Proteomes" id="UP000005408">
    <property type="component" value="Unassembled WGS sequence"/>
</dbReference>
<reference evidence="2" key="1">
    <citation type="submission" date="2022-08" db="UniProtKB">
        <authorList>
            <consortium name="EnsemblMetazoa"/>
        </authorList>
    </citation>
    <scope>IDENTIFICATION</scope>
    <source>
        <strain evidence="2">05x7-T-G4-1.051#20</strain>
    </source>
</reference>
<feature type="region of interest" description="Disordered" evidence="1">
    <location>
        <begin position="44"/>
        <end position="84"/>
    </location>
</feature>
<sequence length="84" mass="9703">MKAGQETWQKIGDIYATKTAVRKKQTVCLCNKCRDREGRVPFFKDREGEGKKRKKEKSEEVTQATEHAEASDPDSDQTLQFDCY</sequence>
<dbReference type="AlphaFoldDB" id="A0A8W8HT23"/>
<keyword evidence="3" id="KW-1185">Reference proteome</keyword>
<evidence type="ECO:0000313" key="3">
    <source>
        <dbReference type="Proteomes" id="UP000005408"/>
    </source>
</evidence>
<organism evidence="2 3">
    <name type="scientific">Magallana gigas</name>
    <name type="common">Pacific oyster</name>
    <name type="synonym">Crassostrea gigas</name>
    <dbReference type="NCBI Taxonomy" id="29159"/>
    <lineage>
        <taxon>Eukaryota</taxon>
        <taxon>Metazoa</taxon>
        <taxon>Spiralia</taxon>
        <taxon>Lophotrochozoa</taxon>
        <taxon>Mollusca</taxon>
        <taxon>Bivalvia</taxon>
        <taxon>Autobranchia</taxon>
        <taxon>Pteriomorphia</taxon>
        <taxon>Ostreida</taxon>
        <taxon>Ostreoidea</taxon>
        <taxon>Ostreidae</taxon>
        <taxon>Magallana</taxon>
    </lineage>
</organism>
<proteinExistence type="predicted"/>
<evidence type="ECO:0000313" key="2">
    <source>
        <dbReference type="EnsemblMetazoa" id="G10905.19:cds"/>
    </source>
</evidence>
<evidence type="ECO:0000256" key="1">
    <source>
        <dbReference type="SAM" id="MobiDB-lite"/>
    </source>
</evidence>
<accession>A0A8W8HT23</accession>
<dbReference type="EnsemblMetazoa" id="G10905.19">
    <property type="protein sequence ID" value="G10905.19:cds"/>
    <property type="gene ID" value="G10905"/>
</dbReference>
<name>A0A8W8HT23_MAGGI</name>
<feature type="compositionally biased region" description="Basic and acidic residues" evidence="1">
    <location>
        <begin position="44"/>
        <end position="70"/>
    </location>
</feature>